<accession>A0ABU8J5Y9</accession>
<protein>
    <submittedName>
        <fullName evidence="1">Uncharacterized protein</fullName>
    </submittedName>
</protein>
<comment type="caution">
    <text evidence="1">The sequence shown here is derived from an EMBL/GenBank/DDBJ whole genome shotgun (WGS) entry which is preliminary data.</text>
</comment>
<sequence length="90" mass="10571">MSIFNRDHVVSDVPSVYISPLIAWIIQIHAIRAENRRMELGIFFVQQRCKPLFCIAKPEIDLFLSGQLLRQPDHWRAYVDEFLLLAPVQH</sequence>
<dbReference type="RefSeq" id="WP_336602941.1">
    <property type="nucleotide sequence ID" value="NZ_JACFYJ010000205.1"/>
</dbReference>
<name>A0ABU8J5Y9_9BURK</name>
<dbReference type="EMBL" id="JACFYJ010000205">
    <property type="protein sequence ID" value="MEI6003407.1"/>
    <property type="molecule type" value="Genomic_DNA"/>
</dbReference>
<evidence type="ECO:0000313" key="1">
    <source>
        <dbReference type="EMBL" id="MEI6003407.1"/>
    </source>
</evidence>
<evidence type="ECO:0000313" key="2">
    <source>
        <dbReference type="Proteomes" id="UP001386437"/>
    </source>
</evidence>
<proteinExistence type="predicted"/>
<organism evidence="1 2">
    <name type="scientific">Paraburkholderia bengalensis</name>
    <dbReference type="NCBI Taxonomy" id="2747562"/>
    <lineage>
        <taxon>Bacteria</taxon>
        <taxon>Pseudomonadati</taxon>
        <taxon>Pseudomonadota</taxon>
        <taxon>Betaproteobacteria</taxon>
        <taxon>Burkholderiales</taxon>
        <taxon>Burkholderiaceae</taxon>
        <taxon>Paraburkholderia</taxon>
    </lineage>
</organism>
<gene>
    <name evidence="1" type="ORF">H3V53_41965</name>
</gene>
<dbReference type="Proteomes" id="UP001386437">
    <property type="component" value="Unassembled WGS sequence"/>
</dbReference>
<keyword evidence="2" id="KW-1185">Reference proteome</keyword>
<reference evidence="1 2" key="1">
    <citation type="journal article" date="2022" name="Arch. Microbiol.">
        <title>Paraburkholderia bengalensis sp. nov. isolated from roots of Oryza sativa, IR64.</title>
        <authorList>
            <person name="Nag P."/>
            <person name="Mondal N."/>
            <person name="Sarkar J."/>
            <person name="Das S."/>
        </authorList>
    </citation>
    <scope>NUCLEOTIDE SEQUENCE [LARGE SCALE GENOMIC DNA]</scope>
    <source>
        <strain evidence="1 2">IR64_4_BI</strain>
    </source>
</reference>